<feature type="non-terminal residue" evidence="1">
    <location>
        <position position="1"/>
    </location>
</feature>
<gene>
    <name evidence="1" type="ORF">H2198_007538</name>
</gene>
<evidence type="ECO:0000313" key="1">
    <source>
        <dbReference type="EMBL" id="KAJ9653235.1"/>
    </source>
</evidence>
<dbReference type="Proteomes" id="UP001172386">
    <property type="component" value="Unassembled WGS sequence"/>
</dbReference>
<dbReference type="EMBL" id="JAPDRQ010000161">
    <property type="protein sequence ID" value="KAJ9653235.1"/>
    <property type="molecule type" value="Genomic_DNA"/>
</dbReference>
<protein>
    <submittedName>
        <fullName evidence="1">Uncharacterized protein</fullName>
    </submittedName>
</protein>
<proteinExistence type="predicted"/>
<evidence type="ECO:0000313" key="2">
    <source>
        <dbReference type="Proteomes" id="UP001172386"/>
    </source>
</evidence>
<name>A0ACC2ZZQ9_9EURO</name>
<keyword evidence="2" id="KW-1185">Reference proteome</keyword>
<sequence>GNTVPGASEYASRDLSSRHHESPVEHANRDLGNRHHDSSAEPRDNRNIKFDDSVQHATKQGEDPSLDTKTGRWTGSGEPGSHSAVFGLTPDGKTYDDTQSHTTKLREHNEGRTEGGTDTSSRNTAAPGIADQLNDPRVAEKGHSGKADYGNSSNKPGAGA</sequence>
<organism evidence="1 2">
    <name type="scientific">Neophaeococcomyces mojaviensis</name>
    <dbReference type="NCBI Taxonomy" id="3383035"/>
    <lineage>
        <taxon>Eukaryota</taxon>
        <taxon>Fungi</taxon>
        <taxon>Dikarya</taxon>
        <taxon>Ascomycota</taxon>
        <taxon>Pezizomycotina</taxon>
        <taxon>Eurotiomycetes</taxon>
        <taxon>Chaetothyriomycetidae</taxon>
        <taxon>Chaetothyriales</taxon>
        <taxon>Chaetothyriales incertae sedis</taxon>
        <taxon>Neophaeococcomyces</taxon>
    </lineage>
</organism>
<reference evidence="1" key="1">
    <citation type="submission" date="2022-10" db="EMBL/GenBank/DDBJ databases">
        <title>Culturing micro-colonial fungi from biological soil crusts in the Mojave desert and describing Neophaeococcomyces mojavensis, and introducing the new genera and species Taxawa tesnikishii.</title>
        <authorList>
            <person name="Kurbessoian T."/>
            <person name="Stajich J.E."/>
        </authorList>
    </citation>
    <scope>NUCLEOTIDE SEQUENCE</scope>
    <source>
        <strain evidence="1">JES_112</strain>
    </source>
</reference>
<accession>A0ACC2ZZQ9</accession>
<comment type="caution">
    <text evidence="1">The sequence shown here is derived from an EMBL/GenBank/DDBJ whole genome shotgun (WGS) entry which is preliminary data.</text>
</comment>